<dbReference type="Gene3D" id="3.40.50.300">
    <property type="entry name" value="P-loop containing nucleotide triphosphate hydrolases"/>
    <property type="match status" value="1"/>
</dbReference>
<evidence type="ECO:0000256" key="1">
    <source>
        <dbReference type="ARBA" id="ARBA00022741"/>
    </source>
</evidence>
<dbReference type="GO" id="GO:0016887">
    <property type="term" value="F:ATP hydrolysis activity"/>
    <property type="evidence" value="ECO:0007669"/>
    <property type="project" value="InterPro"/>
</dbReference>
<dbReference type="HOGENOM" id="CLU_000604_1_2_6"/>
<keyword evidence="2" id="KW-0067">ATP-binding</keyword>
<name>Q1YZV6_9GAMM</name>
<dbReference type="OrthoDB" id="9775490at2"/>
<dbReference type="InterPro" id="IPR017871">
    <property type="entry name" value="ABC_transporter-like_CS"/>
</dbReference>
<evidence type="ECO:0000256" key="2">
    <source>
        <dbReference type="ARBA" id="ARBA00022840"/>
    </source>
</evidence>
<comment type="caution">
    <text evidence="4">The sequence shown here is derived from an EMBL/GenBank/DDBJ whole genome shotgun (WGS) entry which is preliminary data.</text>
</comment>
<dbReference type="PROSITE" id="PS50893">
    <property type="entry name" value="ABC_TRANSPORTER_2"/>
    <property type="match status" value="1"/>
</dbReference>
<reference evidence="4 5" key="1">
    <citation type="submission" date="2006-03" db="EMBL/GenBank/DDBJ databases">
        <authorList>
            <person name="Bartlett D.H."/>
            <person name="Valle G."/>
            <person name="Lauro F.M."/>
            <person name="Vezzi A."/>
            <person name="Simonato F."/>
            <person name="Eloe E."/>
            <person name="Vitulo N."/>
            <person name="Stratton T.K."/>
            <person name="D'angelo M."/>
            <person name="Ferriera S."/>
            <person name="Johnson J."/>
            <person name="Kravitz S."/>
            <person name="Beeson K."/>
            <person name="Sutton G."/>
            <person name="Rogers Y."/>
            <person name="Friedman R."/>
            <person name="Frazier M."/>
            <person name="Venter J.C."/>
        </authorList>
    </citation>
    <scope>NUCLEOTIDE SEQUENCE [LARGE SCALE GENOMIC DNA]</scope>
    <source>
        <strain evidence="4 5">3TCK</strain>
    </source>
</reference>
<organism evidence="4 5">
    <name type="scientific">Photobacterium profundum 3TCK</name>
    <dbReference type="NCBI Taxonomy" id="314280"/>
    <lineage>
        <taxon>Bacteria</taxon>
        <taxon>Pseudomonadati</taxon>
        <taxon>Pseudomonadota</taxon>
        <taxon>Gammaproteobacteria</taxon>
        <taxon>Vibrionales</taxon>
        <taxon>Vibrionaceae</taxon>
        <taxon>Photobacterium</taxon>
    </lineage>
</organism>
<dbReference type="SMART" id="SM00382">
    <property type="entry name" value="AAA"/>
    <property type="match status" value="1"/>
</dbReference>
<keyword evidence="1" id="KW-0547">Nucleotide-binding</keyword>
<evidence type="ECO:0000259" key="3">
    <source>
        <dbReference type="PROSITE" id="PS50893"/>
    </source>
</evidence>
<dbReference type="PANTHER" id="PTHR43038:SF3">
    <property type="entry name" value="ABC TRANSPORTER G FAMILY MEMBER 20 ISOFORM X1"/>
    <property type="match status" value="1"/>
</dbReference>
<dbReference type="Proteomes" id="UP000003789">
    <property type="component" value="Unassembled WGS sequence"/>
</dbReference>
<gene>
    <name evidence="4" type="ORF">P3TCK_01105</name>
</gene>
<evidence type="ECO:0000313" key="5">
    <source>
        <dbReference type="Proteomes" id="UP000003789"/>
    </source>
</evidence>
<dbReference type="InterPro" id="IPR003439">
    <property type="entry name" value="ABC_transporter-like_ATP-bd"/>
</dbReference>
<dbReference type="PANTHER" id="PTHR43038">
    <property type="entry name" value="ATP-BINDING CASSETTE, SUB-FAMILY H, MEMBER 1"/>
    <property type="match status" value="1"/>
</dbReference>
<protein>
    <submittedName>
        <fullName evidence="4">Putative ABC-type multidrug transport system, ATPase component</fullName>
    </submittedName>
</protein>
<dbReference type="SUPFAM" id="SSF52540">
    <property type="entry name" value="P-loop containing nucleoside triphosphate hydrolases"/>
    <property type="match status" value="1"/>
</dbReference>
<dbReference type="Pfam" id="PF00005">
    <property type="entry name" value="ABC_tran"/>
    <property type="match status" value="1"/>
</dbReference>
<dbReference type="EMBL" id="AAPH01000029">
    <property type="protein sequence ID" value="EAS41769.1"/>
    <property type="molecule type" value="Genomic_DNA"/>
</dbReference>
<accession>Q1YZV6</accession>
<dbReference type="InterPro" id="IPR003593">
    <property type="entry name" value="AAA+_ATPase"/>
</dbReference>
<sequence length="324" mass="35587">MLSNTNTVVETCDASAAIIAKQLTRKFGDFTAVDGLNLVVPKGSIYGFLGPNGCGKSTTLRMLTGLLSPSSGEVDVLGLSIPKEAEKLRLRIGYMTQKFSLYEDLTVYENLQFIGQIFGMPNKQLTQRIHEQMATYGLDQRAKQRAGSMSGGQKQRLGLAAATMHKPDLLLLDEPTSAVDPENRRDFWEQLFDLSDQGTTILVTTHYMDEAERCHGLAIMESGVVRADGAPEQLMENMGVTVVELQAEQLRHIKEALLLLPEVRSAAQLGIRLRVLIQASVVDPIGWLTAWLAANFPQNMPPELSIARPSLEDVFVTSTGKGRQ</sequence>
<dbReference type="InterPro" id="IPR027417">
    <property type="entry name" value="P-loop_NTPase"/>
</dbReference>
<dbReference type="AlphaFoldDB" id="Q1YZV6"/>
<dbReference type="PROSITE" id="PS00211">
    <property type="entry name" value="ABC_TRANSPORTER_1"/>
    <property type="match status" value="1"/>
</dbReference>
<evidence type="ECO:0000313" key="4">
    <source>
        <dbReference type="EMBL" id="EAS41769.1"/>
    </source>
</evidence>
<dbReference type="GO" id="GO:0005524">
    <property type="term" value="F:ATP binding"/>
    <property type="evidence" value="ECO:0007669"/>
    <property type="project" value="UniProtKB-KW"/>
</dbReference>
<dbReference type="CDD" id="cd03230">
    <property type="entry name" value="ABC_DR_subfamily_A"/>
    <property type="match status" value="1"/>
</dbReference>
<dbReference type="RefSeq" id="WP_006233594.1">
    <property type="nucleotide sequence ID" value="NZ_CH724138.1"/>
</dbReference>
<feature type="domain" description="ABC transporter" evidence="3">
    <location>
        <begin position="18"/>
        <end position="247"/>
    </location>
</feature>
<proteinExistence type="predicted"/>